<sequence>MREIIQFDAAFDIRNSRLVSGVVVWDQKAVIKASKSILHSNVSSLFVAEACACLEATKLGIEMSLGSVTIMGDSKIVINKCQTTVRDKLIIGAIIKEI</sequence>
<proteinExistence type="predicted"/>
<name>A0A7J9DYB2_9ROSI</name>
<dbReference type="SUPFAM" id="SSF53098">
    <property type="entry name" value="Ribonuclease H-like"/>
    <property type="match status" value="1"/>
</dbReference>
<dbReference type="InterPro" id="IPR052929">
    <property type="entry name" value="RNase_H-like_EbsB-rel"/>
</dbReference>
<dbReference type="InterPro" id="IPR002156">
    <property type="entry name" value="RNaseH_domain"/>
</dbReference>
<dbReference type="Pfam" id="PF13456">
    <property type="entry name" value="RVT_3"/>
    <property type="match status" value="1"/>
</dbReference>
<dbReference type="GO" id="GO:0004523">
    <property type="term" value="F:RNA-DNA hybrid ribonuclease activity"/>
    <property type="evidence" value="ECO:0007669"/>
    <property type="project" value="InterPro"/>
</dbReference>
<reference evidence="2 3" key="1">
    <citation type="journal article" date="2019" name="Genome Biol. Evol.">
        <title>Insights into the evolution of the New World diploid cottons (Gossypium, subgenus Houzingenia) based on genome sequencing.</title>
        <authorList>
            <person name="Grover C.E."/>
            <person name="Arick M.A. 2nd"/>
            <person name="Thrash A."/>
            <person name="Conover J.L."/>
            <person name="Sanders W.S."/>
            <person name="Peterson D.G."/>
            <person name="Frelichowski J.E."/>
            <person name="Scheffler J.A."/>
            <person name="Scheffler B.E."/>
            <person name="Wendel J.F."/>
        </authorList>
    </citation>
    <scope>NUCLEOTIDE SEQUENCE [LARGE SCALE GENOMIC DNA]</scope>
    <source>
        <strain evidence="2">8</strain>
        <tissue evidence="2">Leaf</tissue>
    </source>
</reference>
<evidence type="ECO:0000313" key="3">
    <source>
        <dbReference type="Proteomes" id="UP000593568"/>
    </source>
</evidence>
<organism evidence="2 3">
    <name type="scientific">Gossypium trilobum</name>
    <dbReference type="NCBI Taxonomy" id="34281"/>
    <lineage>
        <taxon>Eukaryota</taxon>
        <taxon>Viridiplantae</taxon>
        <taxon>Streptophyta</taxon>
        <taxon>Embryophyta</taxon>
        <taxon>Tracheophyta</taxon>
        <taxon>Spermatophyta</taxon>
        <taxon>Magnoliopsida</taxon>
        <taxon>eudicotyledons</taxon>
        <taxon>Gunneridae</taxon>
        <taxon>Pentapetalae</taxon>
        <taxon>rosids</taxon>
        <taxon>malvids</taxon>
        <taxon>Malvales</taxon>
        <taxon>Malvaceae</taxon>
        <taxon>Malvoideae</taxon>
        <taxon>Gossypium</taxon>
    </lineage>
</organism>
<dbReference type="Proteomes" id="UP000593568">
    <property type="component" value="Unassembled WGS sequence"/>
</dbReference>
<evidence type="ECO:0000259" key="1">
    <source>
        <dbReference type="Pfam" id="PF13456"/>
    </source>
</evidence>
<dbReference type="GO" id="GO:0003676">
    <property type="term" value="F:nucleic acid binding"/>
    <property type="evidence" value="ECO:0007669"/>
    <property type="project" value="InterPro"/>
</dbReference>
<dbReference type="EMBL" id="JABEZW010000005">
    <property type="protein sequence ID" value="MBA0765749.1"/>
    <property type="molecule type" value="Genomic_DNA"/>
</dbReference>
<accession>A0A7J9DYB2</accession>
<feature type="domain" description="RNase H type-1" evidence="1">
    <location>
        <begin position="7"/>
        <end position="97"/>
    </location>
</feature>
<comment type="caution">
    <text evidence="2">The sequence shown here is derived from an EMBL/GenBank/DDBJ whole genome shotgun (WGS) entry which is preliminary data.</text>
</comment>
<protein>
    <recommendedName>
        <fullName evidence="1">RNase H type-1 domain-containing protein</fullName>
    </recommendedName>
</protein>
<keyword evidence="3" id="KW-1185">Reference proteome</keyword>
<dbReference type="PANTHER" id="PTHR47074:SF61">
    <property type="entry name" value="RNASE H TYPE-1 DOMAIN-CONTAINING PROTEIN"/>
    <property type="match status" value="1"/>
</dbReference>
<dbReference type="PANTHER" id="PTHR47074">
    <property type="entry name" value="BNAC02G40300D PROTEIN"/>
    <property type="match status" value="1"/>
</dbReference>
<gene>
    <name evidence="2" type="ORF">Gotri_014902</name>
</gene>
<dbReference type="InterPro" id="IPR036397">
    <property type="entry name" value="RNaseH_sf"/>
</dbReference>
<evidence type="ECO:0000313" key="2">
    <source>
        <dbReference type="EMBL" id="MBA0765749.1"/>
    </source>
</evidence>
<dbReference type="AlphaFoldDB" id="A0A7J9DYB2"/>
<dbReference type="InterPro" id="IPR012337">
    <property type="entry name" value="RNaseH-like_sf"/>
</dbReference>
<dbReference type="Gene3D" id="3.30.420.10">
    <property type="entry name" value="Ribonuclease H-like superfamily/Ribonuclease H"/>
    <property type="match status" value="1"/>
</dbReference>